<sequence>MAYFWLNQKETDGSNYYDEIGEVYHYRENTPGYTQLSAGDEFVYYRPGECKLFGTGEIDRIEKETRNPDADSAVVEYFAHIISYQPFDPPIHLRDNPGVTDEISFLREKPGLTGVPQHSIHQISREDFETILAAAEKQTEAAELTEKQENL</sequence>
<dbReference type="SUPFAM" id="SSF88697">
    <property type="entry name" value="PUA domain-like"/>
    <property type="match status" value="1"/>
</dbReference>
<dbReference type="EMBL" id="CP025066">
    <property type="protein sequence ID" value="AUX09261.1"/>
    <property type="molecule type" value="Genomic_DNA"/>
</dbReference>
<organism evidence="1 2">
    <name type="scientific">Halalkaliarchaeum desulfuricum</name>
    <dbReference type="NCBI Taxonomy" id="2055893"/>
    <lineage>
        <taxon>Archaea</taxon>
        <taxon>Methanobacteriati</taxon>
        <taxon>Methanobacteriota</taxon>
        <taxon>Stenosarchaea group</taxon>
        <taxon>Halobacteria</taxon>
        <taxon>Halobacteriales</taxon>
        <taxon>Haloferacaceae</taxon>
        <taxon>Halalkaliarchaeum</taxon>
    </lineage>
</organism>
<dbReference type="KEGG" id="hdf:AArcSl_1632"/>
<accession>A0A343TJI9</accession>
<proteinExistence type="predicted"/>
<dbReference type="OrthoDB" id="350038at2157"/>
<keyword evidence="2" id="KW-1185">Reference proteome</keyword>
<dbReference type="Gene3D" id="3.10.590.10">
    <property type="entry name" value="ph1033 like domains"/>
    <property type="match status" value="1"/>
</dbReference>
<evidence type="ECO:0000313" key="2">
    <source>
        <dbReference type="Proteomes" id="UP000263012"/>
    </source>
</evidence>
<dbReference type="InterPro" id="IPR015947">
    <property type="entry name" value="PUA-like_sf"/>
</dbReference>
<evidence type="ECO:0008006" key="3">
    <source>
        <dbReference type="Google" id="ProtNLM"/>
    </source>
</evidence>
<dbReference type="Proteomes" id="UP000263012">
    <property type="component" value="Chromosome"/>
</dbReference>
<dbReference type="AlphaFoldDB" id="A0A343TJI9"/>
<gene>
    <name evidence="1" type="ORF">AArcSl_1632</name>
</gene>
<dbReference type="RefSeq" id="WP_119817567.1">
    <property type="nucleotide sequence ID" value="NZ_CP025066.1"/>
</dbReference>
<protein>
    <recommendedName>
        <fullName evidence="3">EVE domain-containing protein</fullName>
    </recommendedName>
</protein>
<reference evidence="2" key="1">
    <citation type="submission" date="2017-11" db="EMBL/GenBank/DDBJ databases">
        <title>Phenotypic and genomic properties of facultatively anaerobic sulfur-reducing natronoarchaea from hypersaline soda lakes.</title>
        <authorList>
            <person name="Sorokin D.Y."/>
            <person name="Kublanov I.V."/>
            <person name="Roman P."/>
            <person name="Sinninghe Damste J.S."/>
            <person name="Golyshin P.N."/>
            <person name="Rojo D."/>
            <person name="Ciordia S."/>
            <person name="Mena M.D.C."/>
            <person name="Ferrer M."/>
            <person name="Messina E."/>
            <person name="Smedile F."/>
            <person name="La Spada G."/>
            <person name="La Cono V."/>
            <person name="Yakimov M.M."/>
        </authorList>
    </citation>
    <scope>NUCLEOTIDE SEQUENCE [LARGE SCALE GENOMIC DNA]</scope>
    <source>
        <strain evidence="2">AArc-Sl</strain>
    </source>
</reference>
<dbReference type="GeneID" id="37877984"/>
<evidence type="ECO:0000313" key="1">
    <source>
        <dbReference type="EMBL" id="AUX09261.1"/>
    </source>
</evidence>
<name>A0A343TJI9_9EURY</name>